<comment type="caution">
    <text evidence="2">The sequence shown here is derived from an EMBL/GenBank/DDBJ whole genome shotgun (WGS) entry which is preliminary data.</text>
</comment>
<dbReference type="EMBL" id="JAUSWL010000003">
    <property type="protein sequence ID" value="MDQ0543084.1"/>
    <property type="molecule type" value="Genomic_DNA"/>
</dbReference>
<evidence type="ECO:0000256" key="1">
    <source>
        <dbReference type="SAM" id="MobiDB-lite"/>
    </source>
</evidence>
<gene>
    <name evidence="2" type="ORF">QO001_002010</name>
</gene>
<dbReference type="Gene3D" id="1.20.120.330">
    <property type="entry name" value="Nucleotidyltransferases domain 2"/>
    <property type="match status" value="1"/>
</dbReference>
<proteinExistence type="predicted"/>
<dbReference type="Proteomes" id="UP001223420">
    <property type="component" value="Unassembled WGS sequence"/>
</dbReference>
<name>A0AAJ1TQL8_9HYPH</name>
<organism evidence="2 3">
    <name type="scientific">Methylobacterium brachiatum</name>
    <dbReference type="NCBI Taxonomy" id="269660"/>
    <lineage>
        <taxon>Bacteria</taxon>
        <taxon>Pseudomonadati</taxon>
        <taxon>Pseudomonadota</taxon>
        <taxon>Alphaproteobacteria</taxon>
        <taxon>Hyphomicrobiales</taxon>
        <taxon>Methylobacteriaceae</taxon>
        <taxon>Methylobacterium</taxon>
    </lineage>
</organism>
<evidence type="ECO:0000313" key="3">
    <source>
        <dbReference type="Proteomes" id="UP001223420"/>
    </source>
</evidence>
<feature type="region of interest" description="Disordered" evidence="1">
    <location>
        <begin position="1"/>
        <end position="22"/>
    </location>
</feature>
<evidence type="ECO:0000313" key="2">
    <source>
        <dbReference type="EMBL" id="MDQ0543084.1"/>
    </source>
</evidence>
<dbReference type="RefSeq" id="WP_230365972.1">
    <property type="nucleotide sequence ID" value="NZ_JAJALK010000004.1"/>
</dbReference>
<dbReference type="AlphaFoldDB" id="A0AAJ1TQL8"/>
<accession>A0AAJ1TQL8</accession>
<reference evidence="2" key="1">
    <citation type="submission" date="2023-07" db="EMBL/GenBank/DDBJ databases">
        <title>Genomic Encyclopedia of Type Strains, Phase IV (KMG-IV): sequencing the most valuable type-strain genomes for metagenomic binning, comparative biology and taxonomic classification.</title>
        <authorList>
            <person name="Goeker M."/>
        </authorList>
    </citation>
    <scope>NUCLEOTIDE SEQUENCE</scope>
    <source>
        <strain evidence="2">DSM 19569</strain>
    </source>
</reference>
<protein>
    <submittedName>
        <fullName evidence="2">HEPN domain-containing protein</fullName>
    </submittedName>
</protein>
<sequence>MSASDPGASIRKAQQDTRSARRLLLDPPELEDVAFHVHQAVGKAAEAVLWRRAFGIRAAVGPALISTL</sequence>